<evidence type="ECO:0000256" key="1">
    <source>
        <dbReference type="SAM" id="MobiDB-lite"/>
    </source>
</evidence>
<keyword evidence="3" id="KW-1185">Reference proteome</keyword>
<reference evidence="2 3" key="1">
    <citation type="submission" date="2010-05" db="EMBL/GenBank/DDBJ databases">
        <title>The Genome Sequence of Thecamonas trahens ATCC 50062.</title>
        <authorList>
            <consortium name="The Broad Institute Genome Sequencing Platform"/>
            <person name="Russ C."/>
            <person name="Cuomo C."/>
            <person name="Shea T."/>
            <person name="Young S.K."/>
            <person name="Zeng Q."/>
            <person name="Koehrsen M."/>
            <person name="Haas B."/>
            <person name="Borodovsky M."/>
            <person name="Guigo R."/>
            <person name="Alvarado L."/>
            <person name="Berlin A."/>
            <person name="Bochicchio J."/>
            <person name="Borenstein D."/>
            <person name="Chapman S."/>
            <person name="Chen Z."/>
            <person name="Freedman E."/>
            <person name="Gellesch M."/>
            <person name="Goldberg J."/>
            <person name="Griggs A."/>
            <person name="Gujja S."/>
            <person name="Heilman E."/>
            <person name="Heiman D."/>
            <person name="Hepburn T."/>
            <person name="Howarth C."/>
            <person name="Jen D."/>
            <person name="Larson L."/>
            <person name="Mehta T."/>
            <person name="Park D."/>
            <person name="Pearson M."/>
            <person name="Roberts A."/>
            <person name="Saif S."/>
            <person name="Shenoy N."/>
            <person name="Sisk P."/>
            <person name="Stolte C."/>
            <person name="Sykes S."/>
            <person name="Thomson T."/>
            <person name="Walk T."/>
            <person name="White J."/>
            <person name="Yandava C."/>
            <person name="Burger G."/>
            <person name="Gray M.W."/>
            <person name="Holland P.W.H."/>
            <person name="King N."/>
            <person name="Lang F.B.F."/>
            <person name="Roger A.J."/>
            <person name="Ruiz-Trillo I."/>
            <person name="Lander E."/>
            <person name="Nusbaum C."/>
        </authorList>
    </citation>
    <scope>NUCLEOTIDE SEQUENCE [LARGE SCALE GENOMIC DNA]</scope>
    <source>
        <strain evidence="2 3">ATCC 50062</strain>
    </source>
</reference>
<dbReference type="AlphaFoldDB" id="A0A0L0DIT5"/>
<evidence type="ECO:0000313" key="3">
    <source>
        <dbReference type="Proteomes" id="UP000054408"/>
    </source>
</evidence>
<feature type="compositionally biased region" description="Low complexity" evidence="1">
    <location>
        <begin position="223"/>
        <end position="235"/>
    </location>
</feature>
<feature type="compositionally biased region" description="Low complexity" evidence="1">
    <location>
        <begin position="1"/>
        <end position="25"/>
    </location>
</feature>
<proteinExistence type="predicted"/>
<feature type="region of interest" description="Disordered" evidence="1">
    <location>
        <begin position="139"/>
        <end position="166"/>
    </location>
</feature>
<dbReference type="RefSeq" id="XP_013756427.1">
    <property type="nucleotide sequence ID" value="XM_013900973.1"/>
</dbReference>
<feature type="compositionally biased region" description="Basic and acidic residues" evidence="1">
    <location>
        <begin position="93"/>
        <end position="102"/>
    </location>
</feature>
<feature type="region of interest" description="Disordered" evidence="1">
    <location>
        <begin position="1"/>
        <end position="104"/>
    </location>
</feature>
<sequence>MSESGSCSSSSSGEIEVKAVGSVGRQTGGGRGATSGGRPGGNRTGGGVRRRPVSSSRLEIVEEDVAASTYIGGAGKKKRGSGRGRSGGDAEVESTKPGRPELELAQVEDELDKYIGKTLKKAKSKREWLERRAMKLGAKPFKKEKARAPSASAWLRPRRSARPRPSCISSRWASLSAKPRPAARVIASTTFARCAVARTSTQRVCAASRPRSVSLRRARSTSRTRSSTTSPVASAGAPQRASSRTTASPAHQSGASDPPCAMAAARRLRRTKIHSWRAALCLRYSQ</sequence>
<accession>A0A0L0DIT5</accession>
<gene>
    <name evidence="2" type="ORF">AMSG_06591</name>
</gene>
<feature type="compositionally biased region" description="Gly residues" evidence="1">
    <location>
        <begin position="26"/>
        <end position="47"/>
    </location>
</feature>
<feature type="region of interest" description="Disordered" evidence="1">
    <location>
        <begin position="206"/>
        <end position="261"/>
    </location>
</feature>
<protein>
    <submittedName>
        <fullName evidence="2">Uncharacterized protein</fullName>
    </submittedName>
</protein>
<dbReference type="EMBL" id="GL349465">
    <property type="protein sequence ID" value="KNC51233.1"/>
    <property type="molecule type" value="Genomic_DNA"/>
</dbReference>
<dbReference type="Proteomes" id="UP000054408">
    <property type="component" value="Unassembled WGS sequence"/>
</dbReference>
<evidence type="ECO:0000313" key="2">
    <source>
        <dbReference type="EMBL" id="KNC51233.1"/>
    </source>
</evidence>
<organism evidence="2 3">
    <name type="scientific">Thecamonas trahens ATCC 50062</name>
    <dbReference type="NCBI Taxonomy" id="461836"/>
    <lineage>
        <taxon>Eukaryota</taxon>
        <taxon>Apusozoa</taxon>
        <taxon>Apusomonadida</taxon>
        <taxon>Apusomonadidae</taxon>
        <taxon>Thecamonas</taxon>
    </lineage>
</organism>
<feature type="compositionally biased region" description="Polar residues" evidence="1">
    <location>
        <begin position="240"/>
        <end position="255"/>
    </location>
</feature>
<name>A0A0L0DIT5_THETB</name>
<dbReference type="GeneID" id="25565719"/>